<dbReference type="SUPFAM" id="SSF47672">
    <property type="entry name" value="Transferrin receptor-like dimerisation domain"/>
    <property type="match status" value="1"/>
</dbReference>
<dbReference type="SUPFAM" id="SSF52025">
    <property type="entry name" value="PA domain"/>
    <property type="match status" value="1"/>
</dbReference>
<dbReference type="STRING" id="1071381.G8BR56"/>
<keyword evidence="3" id="KW-0472">Membrane</keyword>
<dbReference type="InterPro" id="IPR036757">
    <property type="entry name" value="TFR-like_dimer_dom_sf"/>
</dbReference>
<keyword evidence="3" id="KW-0812">Transmembrane</keyword>
<dbReference type="PANTHER" id="PTHR10404:SF46">
    <property type="entry name" value="VACUOLAR PROTEIN SORTING-ASSOCIATED PROTEIN 70"/>
    <property type="match status" value="1"/>
</dbReference>
<dbReference type="Pfam" id="PF04253">
    <property type="entry name" value="TFR_dimer"/>
    <property type="match status" value="1"/>
</dbReference>
<dbReference type="CDD" id="cd02121">
    <property type="entry name" value="PA_GCPII_like"/>
    <property type="match status" value="1"/>
</dbReference>
<gene>
    <name evidence="7" type="primary">TPHA0C00760</name>
    <name evidence="7" type="ordered locus">TPHA_0C00760</name>
</gene>
<evidence type="ECO:0000256" key="3">
    <source>
        <dbReference type="SAM" id="Phobius"/>
    </source>
</evidence>
<dbReference type="InterPro" id="IPR046450">
    <property type="entry name" value="PA_dom_sf"/>
</dbReference>
<keyword evidence="3" id="KW-1133">Transmembrane helix</keyword>
<dbReference type="GO" id="GO:0004180">
    <property type="term" value="F:carboxypeptidase activity"/>
    <property type="evidence" value="ECO:0007669"/>
    <property type="project" value="TreeGrafter"/>
</dbReference>
<evidence type="ECO:0000256" key="1">
    <source>
        <dbReference type="ARBA" id="ARBA00005634"/>
    </source>
</evidence>
<dbReference type="OrthoDB" id="5841748at2759"/>
<dbReference type="HOGENOM" id="CLU_005688_2_0_1"/>
<dbReference type="Pfam" id="PF04389">
    <property type="entry name" value="Peptidase_M28"/>
    <property type="match status" value="1"/>
</dbReference>
<dbReference type="Proteomes" id="UP000005666">
    <property type="component" value="Chromosome 3"/>
</dbReference>
<dbReference type="InterPro" id="IPR007484">
    <property type="entry name" value="Peptidase_M28"/>
</dbReference>
<dbReference type="Pfam" id="PF02225">
    <property type="entry name" value="PA"/>
    <property type="match status" value="1"/>
</dbReference>
<evidence type="ECO:0000259" key="4">
    <source>
        <dbReference type="Pfam" id="PF02225"/>
    </source>
</evidence>
<evidence type="ECO:0000313" key="8">
    <source>
        <dbReference type="Proteomes" id="UP000005666"/>
    </source>
</evidence>
<comment type="similarity">
    <text evidence="1">Belongs to the peptidase M28 family. M28B subfamily.</text>
</comment>
<dbReference type="FunFam" id="3.50.30.30:FF:000008">
    <property type="entry name" value="Glutamate carboxypeptidase 2"/>
    <property type="match status" value="1"/>
</dbReference>
<dbReference type="CDD" id="cd08022">
    <property type="entry name" value="M28_PSMA_like"/>
    <property type="match status" value="1"/>
</dbReference>
<keyword evidence="8" id="KW-1185">Reference proteome</keyword>
<dbReference type="SUPFAM" id="SSF53187">
    <property type="entry name" value="Zn-dependent exopeptidases"/>
    <property type="match status" value="1"/>
</dbReference>
<dbReference type="InterPro" id="IPR039373">
    <property type="entry name" value="Peptidase_M28B"/>
</dbReference>
<dbReference type="KEGG" id="tpf:TPHA_0C00760"/>
<feature type="domain" description="Peptidase M28" evidence="6">
    <location>
        <begin position="372"/>
        <end position="562"/>
    </location>
</feature>
<dbReference type="FunFam" id="3.40.630.10:FF:000101">
    <property type="entry name" value="N-acetylated alpha-linked acidic dipeptidase like 1"/>
    <property type="match status" value="1"/>
</dbReference>
<dbReference type="Gene3D" id="3.40.630.10">
    <property type="entry name" value="Zn peptidases"/>
    <property type="match status" value="1"/>
</dbReference>
<dbReference type="Gene3D" id="1.20.930.40">
    <property type="entry name" value="Transferrin receptor-like, dimerisation domain"/>
    <property type="match status" value="1"/>
</dbReference>
<feature type="region of interest" description="Disordered" evidence="2">
    <location>
        <begin position="1"/>
        <end position="29"/>
    </location>
</feature>
<name>G8BR56_TETPH</name>
<accession>G8BR56</accession>
<dbReference type="eggNOG" id="KOG2195">
    <property type="taxonomic scope" value="Eukaryota"/>
</dbReference>
<proteinExistence type="inferred from homology"/>
<dbReference type="OMA" id="RNGMIAR"/>
<feature type="transmembrane region" description="Helical" evidence="3">
    <location>
        <begin position="35"/>
        <end position="57"/>
    </location>
</feature>
<protein>
    <submittedName>
        <fullName evidence="7">Uncharacterized protein</fullName>
    </submittedName>
</protein>
<dbReference type="EMBL" id="HE612858">
    <property type="protein sequence ID" value="CCE62232.1"/>
    <property type="molecule type" value="Genomic_DNA"/>
</dbReference>
<dbReference type="GeneID" id="11533958"/>
<feature type="compositionally biased region" description="Basic and acidic residues" evidence="2">
    <location>
        <begin position="1"/>
        <end position="27"/>
    </location>
</feature>
<feature type="domain" description="Transferrin receptor-like dimerisation" evidence="5">
    <location>
        <begin position="657"/>
        <end position="765"/>
    </location>
</feature>
<evidence type="ECO:0000256" key="2">
    <source>
        <dbReference type="SAM" id="MobiDB-lite"/>
    </source>
</evidence>
<sequence>MQLKAKEKPFDDSDMEKQNAIPKDKNMPRKSSRSLSILIFVVYFFCLKVLSYSVHYLTTISSPCSDENIFDDNEAYFLEKLNQKNLAGNWSQVYTSIPHLAGQGEVLVNFTISKFEEYGLKVEKESYDVLLNYPVDNGLKLVYDEKVVTFEATLKEDELADDPTTNGDDLVQSFHGYSASGNVTAQYVYANYGTKEDFEMLNKLKVDIKDKIVIVRYGRIFRGLKVKFAQENGASGVLIYSDPGDDFYQEKDGYKAYPEGPARNPSSVQRGSVQFLSQMPGDPTTPGYASIPGVNRKDPYNSIPKIPSLPVSFKEIEPILKKLNGFGVNAKDIKGENWVGGLSEFKYFTGPNPEYTLNLYNKQSYDIRSITNVYGKLEGVLKDKYIIVGNHRDAWIKGGASDPNSGTASMLETIRGLKSLTKAGWKPERTIIFASWDGEEYALLGSTEYGENHGKELMKNCLAYINVDVSVGGTNLQVSASPSLNKVLDSSMARVDYPGADKKTSLFEHFYDTPDKKIGILGSGSDYTVFLEHLGIPSVDLGFESGENDPVYHYHSNYDSYHWMSEVMDPGFKYHKSIAQFLGVIILKLSDQRVIQFGIHDYAVELSGYFTNLVEKIPKHWLSKPLNKRQRCHAKGNAEDEMTVHDLVLKAVDNLSSLIANCYEFDLYAEDLNQQWKQAKRLPIWKRVLLALRIEKVNLKYYYWERLFIVKEGLNNRPWFRHLVFASGRDTGYEGFALPGMKEALDDKDFSEFSKWLQITAKKIELLNKH</sequence>
<evidence type="ECO:0000259" key="6">
    <source>
        <dbReference type="Pfam" id="PF04389"/>
    </source>
</evidence>
<dbReference type="Gene3D" id="3.50.30.30">
    <property type="match status" value="1"/>
</dbReference>
<evidence type="ECO:0000313" key="7">
    <source>
        <dbReference type="EMBL" id="CCE62232.1"/>
    </source>
</evidence>
<dbReference type="AlphaFoldDB" id="G8BR56"/>
<organism evidence="7 8">
    <name type="scientific">Tetrapisispora phaffii (strain ATCC 24235 / CBS 4417 / NBRC 1672 / NRRL Y-8282 / UCD 70-5)</name>
    <name type="common">Yeast</name>
    <name type="synonym">Fabospora phaffii</name>
    <dbReference type="NCBI Taxonomy" id="1071381"/>
    <lineage>
        <taxon>Eukaryota</taxon>
        <taxon>Fungi</taxon>
        <taxon>Dikarya</taxon>
        <taxon>Ascomycota</taxon>
        <taxon>Saccharomycotina</taxon>
        <taxon>Saccharomycetes</taxon>
        <taxon>Saccharomycetales</taxon>
        <taxon>Saccharomycetaceae</taxon>
        <taxon>Tetrapisispora</taxon>
    </lineage>
</organism>
<dbReference type="PANTHER" id="PTHR10404">
    <property type="entry name" value="N-ACETYLATED-ALPHA-LINKED ACIDIC DIPEPTIDASE"/>
    <property type="match status" value="1"/>
</dbReference>
<evidence type="ECO:0000259" key="5">
    <source>
        <dbReference type="Pfam" id="PF04253"/>
    </source>
</evidence>
<feature type="domain" description="PA" evidence="4">
    <location>
        <begin position="183"/>
        <end position="256"/>
    </location>
</feature>
<dbReference type="InterPro" id="IPR003137">
    <property type="entry name" value="PA_domain"/>
</dbReference>
<reference evidence="7 8" key="1">
    <citation type="journal article" date="2011" name="Proc. Natl. Acad. Sci. U.S.A.">
        <title>Evolutionary erosion of yeast sex chromosomes by mating-type switching accidents.</title>
        <authorList>
            <person name="Gordon J.L."/>
            <person name="Armisen D."/>
            <person name="Proux-Wera E."/>
            <person name="Oheigeartaigh S.S."/>
            <person name="Byrne K.P."/>
            <person name="Wolfe K.H."/>
        </authorList>
    </citation>
    <scope>NUCLEOTIDE SEQUENCE [LARGE SCALE GENOMIC DNA]</scope>
    <source>
        <strain evidence="8">ATCC 24235 / CBS 4417 / NBRC 1672 / NRRL Y-8282 / UCD 70-5</strain>
    </source>
</reference>
<dbReference type="RefSeq" id="XP_003684666.1">
    <property type="nucleotide sequence ID" value="XM_003684618.1"/>
</dbReference>
<dbReference type="InterPro" id="IPR007365">
    <property type="entry name" value="TFR-like_dimer_dom"/>
</dbReference>